<protein>
    <submittedName>
        <fullName evidence="2">Uncharacterized protein</fullName>
    </submittedName>
</protein>
<dbReference type="Proteomes" id="UP001221411">
    <property type="component" value="Unassembled WGS sequence"/>
</dbReference>
<dbReference type="RefSeq" id="WP_271930638.1">
    <property type="nucleotide sequence ID" value="NZ_JAQNDO010000001.1"/>
</dbReference>
<gene>
    <name evidence="2" type="ORF">POL67_52310</name>
</gene>
<feature type="compositionally biased region" description="Basic residues" evidence="1">
    <location>
        <begin position="177"/>
        <end position="195"/>
    </location>
</feature>
<name>A0ABT5F7D4_9BACT</name>
<proteinExistence type="predicted"/>
<dbReference type="EMBL" id="JAQNDO010000001">
    <property type="protein sequence ID" value="MDC0750017.1"/>
    <property type="molecule type" value="Genomic_DNA"/>
</dbReference>
<feature type="region of interest" description="Disordered" evidence="1">
    <location>
        <begin position="167"/>
        <end position="195"/>
    </location>
</feature>
<accession>A0ABT5F7D4</accession>
<comment type="caution">
    <text evidence="2">The sequence shown here is derived from an EMBL/GenBank/DDBJ whole genome shotgun (WGS) entry which is preliminary data.</text>
</comment>
<evidence type="ECO:0000313" key="2">
    <source>
        <dbReference type="EMBL" id="MDC0750017.1"/>
    </source>
</evidence>
<reference evidence="2 3" key="1">
    <citation type="submission" date="2022-11" db="EMBL/GenBank/DDBJ databases">
        <title>Minimal conservation of predation-associated metabolite biosynthetic gene clusters underscores biosynthetic potential of Myxococcota including descriptions for ten novel species: Archangium lansinium sp. nov., Myxococcus landrumus sp. nov., Nannocystis bai.</title>
        <authorList>
            <person name="Ahearne A."/>
            <person name="Stevens C."/>
            <person name="Dowd S."/>
        </authorList>
    </citation>
    <scope>NUCLEOTIDE SEQUENCE [LARGE SCALE GENOMIC DNA]</scope>
    <source>
        <strain evidence="2 3">RJM3</strain>
    </source>
</reference>
<keyword evidence="3" id="KW-1185">Reference proteome</keyword>
<organism evidence="2 3">
    <name type="scientific">Polyangium mundeleinium</name>
    <dbReference type="NCBI Taxonomy" id="2995306"/>
    <lineage>
        <taxon>Bacteria</taxon>
        <taxon>Pseudomonadati</taxon>
        <taxon>Myxococcota</taxon>
        <taxon>Polyangia</taxon>
        <taxon>Polyangiales</taxon>
        <taxon>Polyangiaceae</taxon>
        <taxon>Polyangium</taxon>
    </lineage>
</organism>
<evidence type="ECO:0000313" key="3">
    <source>
        <dbReference type="Proteomes" id="UP001221411"/>
    </source>
</evidence>
<evidence type="ECO:0000256" key="1">
    <source>
        <dbReference type="SAM" id="MobiDB-lite"/>
    </source>
</evidence>
<sequence length="195" mass="21771">MVSAEGWILDEEAKTIEDALCLRFGSSPEAASLRPKDPKGLCARAVLRILRLEQDVVLTRLVPEDLVEALLDGVPAMATALPSDLAPMFVSTLRAFFTFANRELELPNAKECAEVLDKGMGLALAHALRSSEEFDAWEEDDEEEPLFDPVALLHAIRERARLEAAPRLSTVPSRADRNKKKARRRAQKTGRRRNR</sequence>